<dbReference type="PANTHER" id="PTHR35688">
    <property type="entry name" value="NAD(P)-LINKED OXIDOREDUCTASE SUPERFAMILY PROTEIN"/>
    <property type="match status" value="1"/>
</dbReference>
<dbReference type="EMBL" id="CP000882">
    <property type="protein sequence ID" value="ABW98177.1"/>
    <property type="molecule type" value="Genomic_DNA"/>
</dbReference>
<feature type="transmembrane region" description="Helical" evidence="1">
    <location>
        <begin position="70"/>
        <end position="91"/>
    </location>
</feature>
<dbReference type="RefSeq" id="XP_001712502.1">
    <property type="nucleotide sequence ID" value="XM_001712450.1"/>
</dbReference>
<evidence type="ECO:0000256" key="1">
    <source>
        <dbReference type="SAM" id="Phobius"/>
    </source>
</evidence>
<evidence type="ECO:0000313" key="3">
    <source>
        <dbReference type="EMBL" id="ABW98177.1"/>
    </source>
</evidence>
<gene>
    <name evidence="3" type="ORF">HAN_2g361</name>
    <name evidence="4" type="ORF">HAND1043_LOCUS19223</name>
</gene>
<geneLocation type="nucleomorph" evidence="3"/>
<organism evidence="3 5">
    <name type="scientific">Hemiselmis andersenii</name>
    <name type="common">Cryptophyte alga</name>
    <dbReference type="NCBI Taxonomy" id="464988"/>
    <lineage>
        <taxon>Eukaryota</taxon>
        <taxon>Cryptophyceae</taxon>
        <taxon>Cryptomonadales</taxon>
        <taxon>Hemiselmidaceae</taxon>
        <taxon>Hemiselmis</taxon>
    </lineage>
</organism>
<keyword evidence="1" id="KW-1133">Transmembrane helix</keyword>
<sequence>MILFVGSKLNFLKNITDERVFNINNSKQAINFPKKKNISKTNLKKVDTEEKQKLDPESIFFQGPPSISELVIPTLSILTVIGIFPFIATLLRQFWVRYTITNRRISVDSGFKGQDRVEIVYRDIKKISKISRFGGLTADVVIVLKDNARLELRSLPEWEKNMEFINNNIMEKP</sequence>
<dbReference type="EMBL" id="HBFK01031615">
    <property type="protein sequence ID" value="CAD8752717.1"/>
    <property type="molecule type" value="Transcribed_RNA"/>
</dbReference>
<dbReference type="PANTHER" id="PTHR35688:SF2">
    <property type="entry name" value="NAD(P)-LINKED OXIDOREDUCTASE SUPERFAMILY PROTEIN"/>
    <property type="match status" value="1"/>
</dbReference>
<dbReference type="GeneID" id="5739843"/>
<name>A9BKK6_HEMAN</name>
<keyword evidence="3" id="KW-0542">Nucleomorph</keyword>
<dbReference type="Pfam" id="PF03703">
    <property type="entry name" value="bPH_2"/>
    <property type="match status" value="1"/>
</dbReference>
<keyword evidence="1" id="KW-0472">Membrane</keyword>
<evidence type="ECO:0000259" key="2">
    <source>
        <dbReference type="Pfam" id="PF03703"/>
    </source>
</evidence>
<reference evidence="3 5" key="1">
    <citation type="journal article" date="2007" name="Proc. Natl. Acad. Sci. U.S.A.">
        <title>Nucleomorph genome of Hemiselmis andersenii reveals complete intron loss and compaction as a driver of protein structure and function.</title>
        <authorList>
            <person name="Lane C.E."/>
            <person name="van den Heuvel K."/>
            <person name="Kozera C."/>
            <person name="Curtis B.A."/>
            <person name="Parsons B.J."/>
            <person name="Bowman S."/>
            <person name="Archibald J.M."/>
        </authorList>
    </citation>
    <scope>NUCLEOTIDE SEQUENCE [LARGE SCALE GENOMIC DNA]</scope>
    <source>
        <strain evidence="3 5">CCMP644</strain>
    </source>
</reference>
<feature type="domain" description="YdbS-like PH" evidence="2">
    <location>
        <begin position="94"/>
        <end position="160"/>
    </location>
</feature>
<dbReference type="InterPro" id="IPR005182">
    <property type="entry name" value="YdbS-like_PH"/>
</dbReference>
<dbReference type="AlphaFoldDB" id="A9BKK6"/>
<accession>A9BKK6</accession>
<evidence type="ECO:0000313" key="5">
    <source>
        <dbReference type="Proteomes" id="UP000243127"/>
    </source>
</evidence>
<dbReference type="Proteomes" id="UP000243127">
    <property type="component" value="Nucleomorph 2"/>
</dbReference>
<evidence type="ECO:0000313" key="4">
    <source>
        <dbReference type="EMBL" id="CAD8752717.1"/>
    </source>
</evidence>
<protein>
    <recommendedName>
        <fullName evidence="2">YdbS-like PH domain-containing protein</fullName>
    </recommendedName>
</protein>
<proteinExistence type="predicted"/>
<keyword evidence="1" id="KW-0812">Transmembrane</keyword>
<reference evidence="4" key="2">
    <citation type="submission" date="2021-01" db="EMBL/GenBank/DDBJ databases">
        <authorList>
            <person name="Corre E."/>
            <person name="Pelletier E."/>
            <person name="Niang G."/>
            <person name="Scheremetjew M."/>
            <person name="Finn R."/>
            <person name="Kale V."/>
            <person name="Holt S."/>
            <person name="Cochrane G."/>
            <person name="Meng A."/>
            <person name="Brown T."/>
            <person name="Cohen L."/>
        </authorList>
    </citation>
    <scope>NUCLEOTIDE SEQUENCE</scope>
    <source>
        <strain evidence="4">CCMP441</strain>
    </source>
</reference>